<accession>A0A9Q0AHU4</accession>
<dbReference type="Proteomes" id="UP000829685">
    <property type="component" value="Unassembled WGS sequence"/>
</dbReference>
<sequence>MAQGWFEVKRSLVMHAERPPRDTNPDTPWPGTRPLGPRAVPGPGCPGTATWCEGAPKVLLLCLGTHGQAQLAEMPREDALSSVACEAHGAPGPPLPFLGRDAARVAGL</sequence>
<dbReference type="AlphaFoldDB" id="A0A9Q0AHU4"/>
<organism evidence="2 3">
    <name type="scientific">Neoarthrinium moseri</name>
    <dbReference type="NCBI Taxonomy" id="1658444"/>
    <lineage>
        <taxon>Eukaryota</taxon>
        <taxon>Fungi</taxon>
        <taxon>Dikarya</taxon>
        <taxon>Ascomycota</taxon>
        <taxon>Pezizomycotina</taxon>
        <taxon>Sordariomycetes</taxon>
        <taxon>Xylariomycetidae</taxon>
        <taxon>Amphisphaeriales</taxon>
        <taxon>Apiosporaceae</taxon>
        <taxon>Neoarthrinium</taxon>
    </lineage>
</organism>
<feature type="compositionally biased region" description="Basic and acidic residues" evidence="1">
    <location>
        <begin position="15"/>
        <end position="24"/>
    </location>
</feature>
<evidence type="ECO:0000313" key="2">
    <source>
        <dbReference type="EMBL" id="KAI1851151.1"/>
    </source>
</evidence>
<keyword evidence="3" id="KW-1185">Reference proteome</keyword>
<evidence type="ECO:0000313" key="3">
    <source>
        <dbReference type="Proteomes" id="UP000829685"/>
    </source>
</evidence>
<proteinExistence type="predicted"/>
<protein>
    <submittedName>
        <fullName evidence="2">Uncharacterized protein</fullName>
    </submittedName>
</protein>
<dbReference type="EMBL" id="JAFIMR010000066">
    <property type="protein sequence ID" value="KAI1851151.1"/>
    <property type="molecule type" value="Genomic_DNA"/>
</dbReference>
<evidence type="ECO:0000256" key="1">
    <source>
        <dbReference type="SAM" id="MobiDB-lite"/>
    </source>
</evidence>
<comment type="caution">
    <text evidence="2">The sequence shown here is derived from an EMBL/GenBank/DDBJ whole genome shotgun (WGS) entry which is preliminary data.</text>
</comment>
<reference evidence="2" key="1">
    <citation type="submission" date="2021-03" db="EMBL/GenBank/DDBJ databases">
        <title>Revisited historic fungal species revealed as producer of novel bioactive compounds through whole genome sequencing and comparative genomics.</title>
        <authorList>
            <person name="Vignolle G.A."/>
            <person name="Hochenegger N."/>
            <person name="Mach R.L."/>
            <person name="Mach-Aigner A.R."/>
            <person name="Javad Rahimi M."/>
            <person name="Salim K.A."/>
            <person name="Chan C.M."/>
            <person name="Lim L.B.L."/>
            <person name="Cai F."/>
            <person name="Druzhinina I.S."/>
            <person name="U'Ren J.M."/>
            <person name="Derntl C."/>
        </authorList>
    </citation>
    <scope>NUCLEOTIDE SEQUENCE</scope>
    <source>
        <strain evidence="2">TUCIM 5799</strain>
    </source>
</reference>
<feature type="region of interest" description="Disordered" evidence="1">
    <location>
        <begin position="15"/>
        <end position="42"/>
    </location>
</feature>
<name>A0A9Q0AHU4_9PEZI</name>
<gene>
    <name evidence="2" type="ORF">JX265_013269</name>
</gene>